<accession>A0A075HJB4</accession>
<evidence type="ECO:0000256" key="1">
    <source>
        <dbReference type="SAM" id="Phobius"/>
    </source>
</evidence>
<sequence>MSSVIALPTTSSLEWITVDTFSMITTLGLIISAALTILRYREFRGSPLLVWLFRSECPWQGGPPVSRSGSITWGLFPIRNLSFSVLRFCPTSPSKNLKMSPVSIVFGRRFEAKIEIALSSQSVASWME</sequence>
<feature type="transmembrane region" description="Helical" evidence="1">
    <location>
        <begin position="20"/>
        <end position="38"/>
    </location>
</feature>
<keyword evidence="1" id="KW-0812">Transmembrane</keyword>
<proteinExistence type="predicted"/>
<evidence type="ECO:0000313" key="2">
    <source>
        <dbReference type="EMBL" id="AIF16436.1"/>
    </source>
</evidence>
<organism evidence="2">
    <name type="scientific">uncultured marine group II/III euryarchaeote KM3_74_C08</name>
    <dbReference type="NCBI Taxonomy" id="1456501"/>
    <lineage>
        <taxon>Archaea</taxon>
        <taxon>Methanobacteriati</taxon>
        <taxon>Methanobacteriota</taxon>
        <taxon>environmental samples</taxon>
    </lineage>
</organism>
<dbReference type="AlphaFoldDB" id="A0A075HJB4"/>
<dbReference type="EMBL" id="KF901055">
    <property type="protein sequence ID" value="AIF16436.1"/>
    <property type="molecule type" value="Genomic_DNA"/>
</dbReference>
<name>A0A075HJB4_9EURY</name>
<keyword evidence="1" id="KW-0472">Membrane</keyword>
<keyword evidence="1" id="KW-1133">Transmembrane helix</keyword>
<reference evidence="2" key="1">
    <citation type="journal article" date="2014" name="Genome Biol. Evol.">
        <title>Pangenome evidence for extensive interdomain horizontal transfer affecting lineage core and shell genes in uncultured planktonic thaumarchaeota and euryarchaeota.</title>
        <authorList>
            <person name="Deschamps P."/>
            <person name="Zivanovic Y."/>
            <person name="Moreira D."/>
            <person name="Rodriguez-Valera F."/>
            <person name="Lopez-Garcia P."/>
        </authorList>
    </citation>
    <scope>NUCLEOTIDE SEQUENCE</scope>
</reference>
<protein>
    <submittedName>
        <fullName evidence="2">Uncharacterized protein</fullName>
    </submittedName>
</protein>